<gene>
    <name evidence="4" type="ORF">PNBC_05400</name>
</gene>
<feature type="domain" description="Nudix hydrolase" evidence="3">
    <location>
        <begin position="25"/>
        <end position="156"/>
    </location>
</feature>
<dbReference type="EMBL" id="LSFN01000005">
    <property type="protein sequence ID" value="OAB76835.1"/>
    <property type="molecule type" value="Genomic_DNA"/>
</dbReference>
<sequence length="171" mass="19631">MRLIREIDDTQITGEEMNLMDITFNVRKSSRAIVSNSSEQVAIIYVSKDKYHKLPGGGIEEGENYMSALHRELMEEAGVEVNVLGDIGMIMEYRKDHRLFQISNCYNTEMIGELVEPSLTKDERSKGFVLKWVSLDEAIVLLENDHPRNYAGKFIKERDLTFLKEAVKTNV</sequence>
<dbReference type="Proteomes" id="UP000077134">
    <property type="component" value="Unassembled WGS sequence"/>
</dbReference>
<dbReference type="PROSITE" id="PS51462">
    <property type="entry name" value="NUDIX"/>
    <property type="match status" value="1"/>
</dbReference>
<dbReference type="AlphaFoldDB" id="A0A167FRQ1"/>
<keyword evidence="2" id="KW-0378">Hydrolase</keyword>
<dbReference type="STRING" id="1763538.LPB68_19340"/>
<evidence type="ECO:0000256" key="1">
    <source>
        <dbReference type="ARBA" id="ARBA00005582"/>
    </source>
</evidence>
<evidence type="ECO:0000313" key="5">
    <source>
        <dbReference type="Proteomes" id="UP000077134"/>
    </source>
</evidence>
<organism evidence="4 5">
    <name type="scientific">Paenibacillus crassostreae</name>
    <dbReference type="NCBI Taxonomy" id="1763538"/>
    <lineage>
        <taxon>Bacteria</taxon>
        <taxon>Bacillati</taxon>
        <taxon>Bacillota</taxon>
        <taxon>Bacilli</taxon>
        <taxon>Bacillales</taxon>
        <taxon>Paenibacillaceae</taxon>
        <taxon>Paenibacillus</taxon>
    </lineage>
</organism>
<evidence type="ECO:0000256" key="2">
    <source>
        <dbReference type="ARBA" id="ARBA00022801"/>
    </source>
</evidence>
<dbReference type="GO" id="GO:0016787">
    <property type="term" value="F:hydrolase activity"/>
    <property type="evidence" value="ECO:0007669"/>
    <property type="project" value="UniProtKB-KW"/>
</dbReference>
<dbReference type="InterPro" id="IPR015797">
    <property type="entry name" value="NUDIX_hydrolase-like_dom_sf"/>
</dbReference>
<dbReference type="InterPro" id="IPR020084">
    <property type="entry name" value="NUDIX_hydrolase_CS"/>
</dbReference>
<dbReference type="SUPFAM" id="SSF55811">
    <property type="entry name" value="Nudix"/>
    <property type="match status" value="1"/>
</dbReference>
<dbReference type="PANTHER" id="PTHR43736:SF1">
    <property type="entry name" value="DIHYDRONEOPTERIN TRIPHOSPHATE DIPHOSPHATASE"/>
    <property type="match status" value="1"/>
</dbReference>
<name>A0A167FRQ1_9BACL</name>
<accession>A0A167FRQ1</accession>
<keyword evidence="5" id="KW-1185">Reference proteome</keyword>
<dbReference type="InterPro" id="IPR000086">
    <property type="entry name" value="NUDIX_hydrolase_dom"/>
</dbReference>
<dbReference type="Gene3D" id="3.90.79.10">
    <property type="entry name" value="Nucleoside Triphosphate Pyrophosphohydrolase"/>
    <property type="match status" value="1"/>
</dbReference>
<dbReference type="Pfam" id="PF00293">
    <property type="entry name" value="NUDIX"/>
    <property type="match status" value="1"/>
</dbReference>
<proteinExistence type="inferred from homology"/>
<dbReference type="OrthoDB" id="511483at2"/>
<evidence type="ECO:0000313" key="4">
    <source>
        <dbReference type="EMBL" id="OAB76835.1"/>
    </source>
</evidence>
<evidence type="ECO:0000259" key="3">
    <source>
        <dbReference type="PROSITE" id="PS51462"/>
    </source>
</evidence>
<comment type="caution">
    <text evidence="4">The sequence shown here is derived from an EMBL/GenBank/DDBJ whole genome shotgun (WGS) entry which is preliminary data.</text>
</comment>
<dbReference type="KEGG" id="pcx:LPB68_19340"/>
<comment type="similarity">
    <text evidence="1">Belongs to the Nudix hydrolase family.</text>
</comment>
<reference evidence="4 5" key="1">
    <citation type="submission" date="2016-02" db="EMBL/GenBank/DDBJ databases">
        <title>Paenibacillus sp. LPB0068, isolated from Crassostrea gigas.</title>
        <authorList>
            <person name="Shin S.-K."/>
            <person name="Yi H."/>
        </authorList>
    </citation>
    <scope>NUCLEOTIDE SEQUENCE [LARGE SCALE GENOMIC DNA]</scope>
    <source>
        <strain evidence="4 5">LPB0068</strain>
    </source>
</reference>
<dbReference type="RefSeq" id="WP_068655936.1">
    <property type="nucleotide sequence ID" value="NZ_CP017770.1"/>
</dbReference>
<protein>
    <recommendedName>
        <fullName evidence="3">Nudix hydrolase domain-containing protein</fullName>
    </recommendedName>
</protein>
<dbReference type="PANTHER" id="PTHR43736">
    <property type="entry name" value="ADP-RIBOSE PYROPHOSPHATASE"/>
    <property type="match status" value="1"/>
</dbReference>
<dbReference type="PROSITE" id="PS00893">
    <property type="entry name" value="NUDIX_BOX"/>
    <property type="match status" value="1"/>
</dbReference>